<gene>
    <name evidence="2" type="ORF">TNIN_8791</name>
</gene>
<evidence type="ECO:0000256" key="1">
    <source>
        <dbReference type="SAM" id="MobiDB-lite"/>
    </source>
</evidence>
<evidence type="ECO:0000313" key="3">
    <source>
        <dbReference type="Proteomes" id="UP000886998"/>
    </source>
</evidence>
<sequence>MITGLSASVSSTSTEHGSTVLGSETANQTGIKKLTSLVLTVREKVKTNITRNFRRKRRCLPSSSEEIPLDTSGDSFDEDNNDDFCAV</sequence>
<name>A0A8X6MHB2_9ARAC</name>
<reference evidence="2" key="1">
    <citation type="submission" date="2020-08" db="EMBL/GenBank/DDBJ databases">
        <title>Multicomponent nature underlies the extraordinary mechanical properties of spider dragline silk.</title>
        <authorList>
            <person name="Kono N."/>
            <person name="Nakamura H."/>
            <person name="Mori M."/>
            <person name="Yoshida Y."/>
            <person name="Ohtoshi R."/>
            <person name="Malay A.D."/>
            <person name="Moran D.A.P."/>
            <person name="Tomita M."/>
            <person name="Numata K."/>
            <person name="Arakawa K."/>
        </authorList>
    </citation>
    <scope>NUCLEOTIDE SEQUENCE</scope>
</reference>
<organism evidence="2 3">
    <name type="scientific">Trichonephila inaurata madagascariensis</name>
    <dbReference type="NCBI Taxonomy" id="2747483"/>
    <lineage>
        <taxon>Eukaryota</taxon>
        <taxon>Metazoa</taxon>
        <taxon>Ecdysozoa</taxon>
        <taxon>Arthropoda</taxon>
        <taxon>Chelicerata</taxon>
        <taxon>Arachnida</taxon>
        <taxon>Araneae</taxon>
        <taxon>Araneomorphae</taxon>
        <taxon>Entelegynae</taxon>
        <taxon>Araneoidea</taxon>
        <taxon>Nephilidae</taxon>
        <taxon>Trichonephila</taxon>
        <taxon>Trichonephila inaurata</taxon>
    </lineage>
</organism>
<keyword evidence="3" id="KW-1185">Reference proteome</keyword>
<comment type="caution">
    <text evidence="2">The sequence shown here is derived from an EMBL/GenBank/DDBJ whole genome shotgun (WGS) entry which is preliminary data.</text>
</comment>
<evidence type="ECO:0000313" key="2">
    <source>
        <dbReference type="EMBL" id="GFS56232.1"/>
    </source>
</evidence>
<proteinExistence type="predicted"/>
<feature type="compositionally biased region" description="Acidic residues" evidence="1">
    <location>
        <begin position="75"/>
        <end position="87"/>
    </location>
</feature>
<dbReference type="AlphaFoldDB" id="A0A8X6MHB2"/>
<dbReference type="EMBL" id="BMAV01027090">
    <property type="protein sequence ID" value="GFS56232.1"/>
    <property type="molecule type" value="Genomic_DNA"/>
</dbReference>
<feature type="region of interest" description="Disordered" evidence="1">
    <location>
        <begin position="60"/>
        <end position="87"/>
    </location>
</feature>
<dbReference type="Proteomes" id="UP000886998">
    <property type="component" value="Unassembled WGS sequence"/>
</dbReference>
<accession>A0A8X6MHB2</accession>
<feature type="region of interest" description="Disordered" evidence="1">
    <location>
        <begin position="1"/>
        <end position="25"/>
    </location>
</feature>
<protein>
    <submittedName>
        <fullName evidence="2">Uncharacterized protein</fullName>
    </submittedName>
</protein>